<accession>A0A7C4BD70</accession>
<evidence type="ECO:0000259" key="1">
    <source>
        <dbReference type="PROSITE" id="PS50234"/>
    </source>
</evidence>
<reference evidence="2" key="1">
    <citation type="journal article" date="2020" name="mSystems">
        <title>Genome- and Community-Level Interaction Insights into Carbon Utilization and Element Cycling Functions of Hydrothermarchaeota in Hydrothermal Sediment.</title>
        <authorList>
            <person name="Zhou Z."/>
            <person name="Liu Y."/>
            <person name="Xu W."/>
            <person name="Pan J."/>
            <person name="Luo Z.H."/>
            <person name="Li M."/>
        </authorList>
    </citation>
    <scope>NUCLEOTIDE SEQUENCE [LARGE SCALE GENOMIC DNA]</scope>
    <source>
        <strain evidence="2">SpSt-732</strain>
    </source>
</reference>
<dbReference type="SUPFAM" id="SSF53300">
    <property type="entry name" value="vWA-like"/>
    <property type="match status" value="1"/>
</dbReference>
<gene>
    <name evidence="2" type="ORF">ENV14_08265</name>
</gene>
<dbReference type="SMART" id="SM00327">
    <property type="entry name" value="VWA"/>
    <property type="match status" value="1"/>
</dbReference>
<dbReference type="EMBL" id="DTFF01000067">
    <property type="protein sequence ID" value="HGI88360.1"/>
    <property type="molecule type" value="Genomic_DNA"/>
</dbReference>
<dbReference type="Gene3D" id="3.40.50.410">
    <property type="entry name" value="von Willebrand factor, type A domain"/>
    <property type="match status" value="1"/>
</dbReference>
<dbReference type="Pfam" id="PF00092">
    <property type="entry name" value="VWA"/>
    <property type="match status" value="1"/>
</dbReference>
<dbReference type="InterPro" id="IPR036465">
    <property type="entry name" value="vWFA_dom_sf"/>
</dbReference>
<feature type="domain" description="VWFA" evidence="1">
    <location>
        <begin position="18"/>
        <end position="221"/>
    </location>
</feature>
<protein>
    <submittedName>
        <fullName evidence="2">VWA domain-containing protein</fullName>
    </submittedName>
</protein>
<evidence type="ECO:0000313" key="2">
    <source>
        <dbReference type="EMBL" id="HGI88360.1"/>
    </source>
</evidence>
<sequence>MGEAPIIIREAPVEEVELLVFVMDGSGSMGSTDTFDRRRRADHLHELVKATLERLAKSTRKDIYRVSFIYFSDNVHVEEQGGRKYFTIDEALQLLKNPLDVASGKSTSIAGALRKALELVEEFDRDDTLPTNKRITLFLFTDGAENVETKDAVKHVANQIKAHRLAPILATIAFGTEGEMDKDLLMEIASESSERQKRHLRIAKVAEHLPNANKLFVDGHVGGEITKQKAEALRNFVYVLSATKKEG</sequence>
<dbReference type="InterPro" id="IPR002035">
    <property type="entry name" value="VWF_A"/>
</dbReference>
<proteinExistence type="predicted"/>
<dbReference type="CDD" id="cd00198">
    <property type="entry name" value="vWFA"/>
    <property type="match status" value="1"/>
</dbReference>
<comment type="caution">
    <text evidence="2">The sequence shown here is derived from an EMBL/GenBank/DDBJ whole genome shotgun (WGS) entry which is preliminary data.</text>
</comment>
<name>A0A7C4BD70_9CREN</name>
<dbReference type="PROSITE" id="PS50234">
    <property type="entry name" value="VWFA"/>
    <property type="match status" value="1"/>
</dbReference>
<dbReference type="AlphaFoldDB" id="A0A7C4BD70"/>
<organism evidence="2">
    <name type="scientific">Ignisphaera aggregans</name>
    <dbReference type="NCBI Taxonomy" id="334771"/>
    <lineage>
        <taxon>Archaea</taxon>
        <taxon>Thermoproteota</taxon>
        <taxon>Thermoprotei</taxon>
        <taxon>Desulfurococcales</taxon>
        <taxon>Desulfurococcaceae</taxon>
        <taxon>Ignisphaera</taxon>
    </lineage>
</organism>